<dbReference type="OrthoDB" id="116040at2759"/>
<organism evidence="2 3">
    <name type="scientific">Phytophthora fragariaefolia</name>
    <dbReference type="NCBI Taxonomy" id="1490495"/>
    <lineage>
        <taxon>Eukaryota</taxon>
        <taxon>Sar</taxon>
        <taxon>Stramenopiles</taxon>
        <taxon>Oomycota</taxon>
        <taxon>Peronosporomycetes</taxon>
        <taxon>Peronosporales</taxon>
        <taxon>Peronosporaceae</taxon>
        <taxon>Phytophthora</taxon>
    </lineage>
</organism>
<evidence type="ECO:0000256" key="1">
    <source>
        <dbReference type="SAM" id="MobiDB-lite"/>
    </source>
</evidence>
<dbReference type="AlphaFoldDB" id="A0A9W7CTA8"/>
<feature type="compositionally biased region" description="Basic and acidic residues" evidence="1">
    <location>
        <begin position="69"/>
        <end position="83"/>
    </location>
</feature>
<proteinExistence type="predicted"/>
<dbReference type="Proteomes" id="UP001165121">
    <property type="component" value="Unassembled WGS sequence"/>
</dbReference>
<feature type="compositionally biased region" description="Basic and acidic residues" evidence="1">
    <location>
        <begin position="12"/>
        <end position="28"/>
    </location>
</feature>
<sequence length="210" mass="22754">MVRVPRSSGDSGFHRESNQEDVEIKLEPGIDAPAMSGSPQTQLREGGSTEGQTRRRVLPGRSGGIYEGRPGDEDRQAQADRQRSSWPGDYSADDEQQAGRGEDHVALAEGSGICSKSLRAYELFDLELKTIVRSLQNLFDKLSPLVGTASSSETEKLMTVVVFDDRSSLNVAFRTWSIASPAGPRGILSRMTDSEVSYPISDVTDACADA</sequence>
<evidence type="ECO:0000313" key="3">
    <source>
        <dbReference type="Proteomes" id="UP001165121"/>
    </source>
</evidence>
<protein>
    <submittedName>
        <fullName evidence="2">Unnamed protein product</fullName>
    </submittedName>
</protein>
<gene>
    <name evidence="2" type="ORF">Pfra01_001326700</name>
</gene>
<dbReference type="EMBL" id="BSXT01001354">
    <property type="protein sequence ID" value="GMF41605.1"/>
    <property type="molecule type" value="Genomic_DNA"/>
</dbReference>
<reference evidence="2" key="1">
    <citation type="submission" date="2023-04" db="EMBL/GenBank/DDBJ databases">
        <title>Phytophthora fragariaefolia NBRC 109709.</title>
        <authorList>
            <person name="Ichikawa N."/>
            <person name="Sato H."/>
            <person name="Tonouchi N."/>
        </authorList>
    </citation>
    <scope>NUCLEOTIDE SEQUENCE</scope>
    <source>
        <strain evidence="2">NBRC 109709</strain>
    </source>
</reference>
<accession>A0A9W7CTA8</accession>
<comment type="caution">
    <text evidence="2">The sequence shown here is derived from an EMBL/GenBank/DDBJ whole genome shotgun (WGS) entry which is preliminary data.</text>
</comment>
<keyword evidence="3" id="KW-1185">Reference proteome</keyword>
<feature type="region of interest" description="Disordered" evidence="1">
    <location>
        <begin position="1"/>
        <end position="100"/>
    </location>
</feature>
<evidence type="ECO:0000313" key="2">
    <source>
        <dbReference type="EMBL" id="GMF41605.1"/>
    </source>
</evidence>
<name>A0A9W7CTA8_9STRA</name>